<dbReference type="Proteomes" id="UP000198660">
    <property type="component" value="Unassembled WGS sequence"/>
</dbReference>
<evidence type="ECO:0000256" key="4">
    <source>
        <dbReference type="ARBA" id="ARBA00022827"/>
    </source>
</evidence>
<comment type="cofactor">
    <cofactor evidence="1 5">
        <name>FAD</name>
        <dbReference type="ChEBI" id="CHEBI:57692"/>
    </cofactor>
</comment>
<proteinExistence type="inferred from homology"/>
<dbReference type="InterPro" id="IPR012132">
    <property type="entry name" value="GMC_OxRdtase"/>
</dbReference>
<evidence type="ECO:0000259" key="7">
    <source>
        <dbReference type="Pfam" id="PF05199"/>
    </source>
</evidence>
<dbReference type="PIRSF" id="PIRSF000137">
    <property type="entry name" value="Alcohol_oxidase"/>
    <property type="match status" value="1"/>
</dbReference>
<feature type="binding site" evidence="5">
    <location>
        <position position="83"/>
    </location>
    <ligand>
        <name>FAD</name>
        <dbReference type="ChEBI" id="CHEBI:57692"/>
    </ligand>
</feature>
<dbReference type="InterPro" id="IPR000172">
    <property type="entry name" value="GMC_OxRdtase_N"/>
</dbReference>
<evidence type="ECO:0000256" key="3">
    <source>
        <dbReference type="ARBA" id="ARBA00022630"/>
    </source>
</evidence>
<evidence type="ECO:0000313" key="9">
    <source>
        <dbReference type="Proteomes" id="UP000198660"/>
    </source>
</evidence>
<accession>A0A1I6R915</accession>
<dbReference type="Pfam" id="PF05199">
    <property type="entry name" value="GMC_oxred_C"/>
    <property type="match status" value="1"/>
</dbReference>
<organism evidence="8 9">
    <name type="scientific">Marininema halotolerans</name>
    <dbReference type="NCBI Taxonomy" id="1155944"/>
    <lineage>
        <taxon>Bacteria</taxon>
        <taxon>Bacillati</taxon>
        <taxon>Bacillota</taxon>
        <taxon>Bacilli</taxon>
        <taxon>Bacillales</taxon>
        <taxon>Thermoactinomycetaceae</taxon>
        <taxon>Marininema</taxon>
    </lineage>
</organism>
<dbReference type="Gene3D" id="3.50.50.60">
    <property type="entry name" value="FAD/NAD(P)-binding domain"/>
    <property type="match status" value="1"/>
</dbReference>
<dbReference type="EMBL" id="FPAA01000004">
    <property type="protein sequence ID" value="SFS61203.1"/>
    <property type="molecule type" value="Genomic_DNA"/>
</dbReference>
<sequence>MRTFDYIIIGAGTAGSILAKELTDDRRTSVLVLEAGTNLTRETKSPSIEKAVAIWSNNKFSYDIVSKIEPVVSRQLAYYSGRVIGGSSEHNAMYAVRGSRALYNEWGKLVGPQWSYPQVKSLFKKNETYIGETQSPSERGRKGPVFVRQQRNPSRLAKTFVTATSQITGAPIVEDYNTGIGECVFIKSQFTQKPVGKTFVRSSSATGYLNRKIVTQGNQFKPNEVGINRKLLILCKATANKVLMRNAGGKLTAYGVQFVQDGVSKTAYCNKEVIVCAGIWSSIILQRSGIGDKKPLLEAGIKPIVHNPNVGYNMQSHYWISMGIEVKTDQLLEVIDAEPDQPLVFGAFLNMGARTRKLQLQGSANPALLPNQDVLANNWEFNRNSPTNIMSLGLFNNAPPKSGFTLVAHSDPEAYPIVQFNALTNRNEMEFVIDSYLEVYKIIQQAKRLDPNGVYNIVYPPEDIFTIPDITEKRNTLFQYAKASLNNIYHYAGQCRMSRTIHDGVTDGFLNVFHVNRLRVADLSISPEIPDGNTCLPSMMIGLNATRIIKRYSHHTAESKGK</sequence>
<dbReference type="InterPro" id="IPR036188">
    <property type="entry name" value="FAD/NAD-bd_sf"/>
</dbReference>
<gene>
    <name evidence="8" type="ORF">SAMN05444972_104284</name>
</gene>
<keyword evidence="3" id="KW-0285">Flavoprotein</keyword>
<dbReference type="GO" id="GO:0050660">
    <property type="term" value="F:flavin adenine dinucleotide binding"/>
    <property type="evidence" value="ECO:0007669"/>
    <property type="project" value="InterPro"/>
</dbReference>
<reference evidence="9" key="1">
    <citation type="submission" date="2016-10" db="EMBL/GenBank/DDBJ databases">
        <authorList>
            <person name="Varghese N."/>
            <person name="Submissions S."/>
        </authorList>
    </citation>
    <scope>NUCLEOTIDE SEQUENCE [LARGE SCALE GENOMIC DNA]</scope>
    <source>
        <strain evidence="9">DSM 45789</strain>
    </source>
</reference>
<comment type="similarity">
    <text evidence="2">Belongs to the GMC oxidoreductase family.</text>
</comment>
<dbReference type="Pfam" id="PF00732">
    <property type="entry name" value="GMC_oxred_N"/>
    <property type="match status" value="1"/>
</dbReference>
<dbReference type="SUPFAM" id="SSF51905">
    <property type="entry name" value="FAD/NAD(P)-binding domain"/>
    <property type="match status" value="1"/>
</dbReference>
<dbReference type="InterPro" id="IPR007867">
    <property type="entry name" value="GMC_OxRtase_C"/>
</dbReference>
<feature type="domain" description="Glucose-methanol-choline oxidoreductase N-terminal" evidence="6">
    <location>
        <begin position="4"/>
        <end position="318"/>
    </location>
</feature>
<keyword evidence="9" id="KW-1185">Reference proteome</keyword>
<protein>
    <submittedName>
        <fullName evidence="8">Choline dehydrogenase</fullName>
    </submittedName>
</protein>
<evidence type="ECO:0000256" key="2">
    <source>
        <dbReference type="ARBA" id="ARBA00010790"/>
    </source>
</evidence>
<dbReference type="Gene3D" id="3.30.410.40">
    <property type="match status" value="1"/>
</dbReference>
<feature type="domain" description="Glucose-methanol-choline oxidoreductase C-terminal" evidence="7">
    <location>
        <begin position="404"/>
        <end position="542"/>
    </location>
</feature>
<dbReference type="GO" id="GO:0016614">
    <property type="term" value="F:oxidoreductase activity, acting on CH-OH group of donors"/>
    <property type="evidence" value="ECO:0007669"/>
    <property type="project" value="InterPro"/>
</dbReference>
<evidence type="ECO:0000256" key="5">
    <source>
        <dbReference type="PIRSR" id="PIRSR000137-2"/>
    </source>
</evidence>
<evidence type="ECO:0000313" key="8">
    <source>
        <dbReference type="EMBL" id="SFS61203.1"/>
    </source>
</evidence>
<keyword evidence="4 5" id="KW-0274">FAD</keyword>
<dbReference type="OrthoDB" id="9785276at2"/>
<evidence type="ECO:0000259" key="6">
    <source>
        <dbReference type="Pfam" id="PF00732"/>
    </source>
</evidence>
<name>A0A1I6R915_9BACL</name>
<evidence type="ECO:0000256" key="1">
    <source>
        <dbReference type="ARBA" id="ARBA00001974"/>
    </source>
</evidence>
<dbReference type="RefSeq" id="WP_091836103.1">
    <property type="nucleotide sequence ID" value="NZ_FPAA01000004.1"/>
</dbReference>
<dbReference type="AlphaFoldDB" id="A0A1I6R915"/>
<dbReference type="PANTHER" id="PTHR11552:SF147">
    <property type="entry name" value="CHOLINE DEHYDROGENASE, MITOCHONDRIAL"/>
    <property type="match status" value="1"/>
</dbReference>
<dbReference type="PANTHER" id="PTHR11552">
    <property type="entry name" value="GLUCOSE-METHANOL-CHOLINE GMC OXIDOREDUCTASE"/>
    <property type="match status" value="1"/>
</dbReference>